<dbReference type="Gene3D" id="3.40.50.300">
    <property type="entry name" value="P-loop containing nucleotide triphosphate hydrolases"/>
    <property type="match status" value="1"/>
</dbReference>
<name>A0AAE3M9F6_9BACT</name>
<dbReference type="Pfam" id="PF13207">
    <property type="entry name" value="AAA_17"/>
    <property type="match status" value="1"/>
</dbReference>
<reference evidence="1" key="1">
    <citation type="submission" date="2022-10" db="EMBL/GenBank/DDBJ databases">
        <authorList>
            <person name="Yu W.X."/>
        </authorList>
    </citation>
    <scope>NUCLEOTIDE SEQUENCE</scope>
    <source>
        <strain evidence="1">AAT</strain>
    </source>
</reference>
<dbReference type="Proteomes" id="UP001209229">
    <property type="component" value="Unassembled WGS sequence"/>
</dbReference>
<organism evidence="1 2">
    <name type="scientific">Plebeiibacterium sediminum</name>
    <dbReference type="NCBI Taxonomy" id="2992112"/>
    <lineage>
        <taxon>Bacteria</taxon>
        <taxon>Pseudomonadati</taxon>
        <taxon>Bacteroidota</taxon>
        <taxon>Bacteroidia</taxon>
        <taxon>Marinilabiliales</taxon>
        <taxon>Marinilabiliaceae</taxon>
        <taxon>Plebeiibacterium</taxon>
    </lineage>
</organism>
<dbReference type="RefSeq" id="WP_301192927.1">
    <property type="nucleotide sequence ID" value="NZ_JAPDPJ010000103.1"/>
</dbReference>
<dbReference type="SUPFAM" id="SSF52540">
    <property type="entry name" value="P-loop containing nucleoside triphosphate hydrolases"/>
    <property type="match status" value="1"/>
</dbReference>
<evidence type="ECO:0000313" key="2">
    <source>
        <dbReference type="Proteomes" id="UP001209229"/>
    </source>
</evidence>
<accession>A0AAE3M9F6</accession>
<protein>
    <submittedName>
        <fullName evidence="1">ATP-binding protein</fullName>
    </submittedName>
</protein>
<keyword evidence="1" id="KW-0547">Nucleotide-binding</keyword>
<dbReference type="AlphaFoldDB" id="A0AAE3M9F6"/>
<comment type="caution">
    <text evidence="1">The sequence shown here is derived from an EMBL/GenBank/DDBJ whole genome shotgun (WGS) entry which is preliminary data.</text>
</comment>
<dbReference type="GO" id="GO:0005524">
    <property type="term" value="F:ATP binding"/>
    <property type="evidence" value="ECO:0007669"/>
    <property type="project" value="UniProtKB-KW"/>
</dbReference>
<gene>
    <name evidence="1" type="ORF">OM075_23115</name>
</gene>
<dbReference type="EMBL" id="JAPDPJ010000103">
    <property type="protein sequence ID" value="MCW3789372.1"/>
    <property type="molecule type" value="Genomic_DNA"/>
</dbReference>
<proteinExistence type="predicted"/>
<dbReference type="InterPro" id="IPR027417">
    <property type="entry name" value="P-loop_NTPase"/>
</dbReference>
<keyword evidence="2" id="KW-1185">Reference proteome</keyword>
<keyword evidence="1" id="KW-0067">ATP-binding</keyword>
<evidence type="ECO:0000313" key="1">
    <source>
        <dbReference type="EMBL" id="MCW3789372.1"/>
    </source>
</evidence>
<sequence>MKNERKIIFIGGVHGVGKGTICKIITMQLPLEHLVASELIKWSEISSNSHIKNIDNINATQDKLLIALNNKGIDSKNYLLDGHFCLINNDNRPIEVPINTFKSINPVLLLLLVDSPKSIKEKLEKRDGVSYNIEFIDNLQKREIIYAKKVSNELNCELIIFTTEEYKNVIKKLKLIL</sequence>